<dbReference type="InterPro" id="IPR013955">
    <property type="entry name" value="Rep_factor-A_C"/>
</dbReference>
<evidence type="ECO:0000256" key="1">
    <source>
        <dbReference type="ARBA" id="ARBA00005690"/>
    </source>
</evidence>
<evidence type="ECO:0000256" key="5">
    <source>
        <dbReference type="ARBA" id="ARBA00023125"/>
    </source>
</evidence>
<dbReference type="InterPro" id="IPR031657">
    <property type="entry name" value="REPA_OB_2"/>
</dbReference>
<dbReference type="PANTHER" id="PTHR47165">
    <property type="entry name" value="OS03G0429900 PROTEIN"/>
    <property type="match status" value="1"/>
</dbReference>
<reference evidence="10" key="1">
    <citation type="submission" date="2023-07" db="EMBL/GenBank/DDBJ databases">
        <authorList>
            <consortium name="AG Swart"/>
            <person name="Singh M."/>
            <person name="Singh A."/>
            <person name="Seah K."/>
            <person name="Emmerich C."/>
        </authorList>
    </citation>
    <scope>NUCLEOTIDE SEQUENCE</scope>
    <source>
        <strain evidence="10">DP1</strain>
    </source>
</reference>
<keyword evidence="11" id="KW-1185">Reference proteome</keyword>
<evidence type="ECO:0000313" key="10">
    <source>
        <dbReference type="EMBL" id="CAI2361922.1"/>
    </source>
</evidence>
<dbReference type="SUPFAM" id="SSF50249">
    <property type="entry name" value="Nucleic acid-binding proteins"/>
    <property type="match status" value="3"/>
</dbReference>
<evidence type="ECO:0000256" key="4">
    <source>
        <dbReference type="ARBA" id="ARBA00022833"/>
    </source>
</evidence>
<feature type="domain" description="Replication protein A OB" evidence="9">
    <location>
        <begin position="308"/>
        <end position="395"/>
    </location>
</feature>
<evidence type="ECO:0008006" key="12">
    <source>
        <dbReference type="Google" id="ProtNLM"/>
    </source>
</evidence>
<dbReference type="EMBL" id="CAMPGE010003099">
    <property type="protein sequence ID" value="CAI2361922.1"/>
    <property type="molecule type" value="Genomic_DNA"/>
</dbReference>
<name>A0AAD1X7R8_EUPCR</name>
<organism evidence="10 11">
    <name type="scientific">Euplotes crassus</name>
    <dbReference type="NCBI Taxonomy" id="5936"/>
    <lineage>
        <taxon>Eukaryota</taxon>
        <taxon>Sar</taxon>
        <taxon>Alveolata</taxon>
        <taxon>Ciliophora</taxon>
        <taxon>Intramacronucleata</taxon>
        <taxon>Spirotrichea</taxon>
        <taxon>Hypotrichia</taxon>
        <taxon>Euplotida</taxon>
        <taxon>Euplotidae</taxon>
        <taxon>Moneuplotes</taxon>
    </lineage>
</organism>
<dbReference type="InterPro" id="IPR012340">
    <property type="entry name" value="NA-bd_OB-fold"/>
</dbReference>
<evidence type="ECO:0000259" key="7">
    <source>
        <dbReference type="Pfam" id="PF01336"/>
    </source>
</evidence>
<sequence length="634" mass="71629">MSRLTYDCIRSILEHEDQNLSDGIIVQILNPKVSTLEDKIYCKGAISCGNLSVYCVIKGTCAKESKEQYGAYELNKYDVVKFTKWQVKEAGSSTSKQKTFLIISGPYQILKTGLTSNIGNPRSYYDFPRGEGIPAPDPKNCIIPGSASTKEEVKESPAIKSKGRKSTIRMDGSPSKDVTDDYMPIKAISNQTFDWVILAKVTSKSAIRHYNNKNGPGKLFNVELADGYGTQIQATAFNAVVDKFYDMIEVGKIYRISNCSVKVANKKFSSIKHDYCLFINENSTFAISEDQGADIADVQISRIGLHIVANTSEGNALDLVCIPIEDYGTREILTKSGQTRKLRTILVVDDTKTEKMEEDEVLGIEVQIWGDKPENIRIDEGKILVIKGCRTNKFRDNISITCGDNNSFYYFEDVKHIKEMLLVMKWYKGITKGGKDIKSKVVNISGESSEDSSKTPTRMLIQADIERLEYYYTYVTLDLIRADERAVYTACPECRKKIDQSIEGKWECHACSKAFDKPNYTYMLSCKISDGYAYGERVGVKWLSAFGDQGQQLIGSISAHEYYKNCNEDLNDRDKLKDLAKENQFKKFRVLIKKSENEYQGEIRDRFTAIKIFPSRVAQENTHLLDILNQYNGA</sequence>
<feature type="domain" description="Replication factor A C-terminal" evidence="8">
    <location>
        <begin position="470"/>
        <end position="624"/>
    </location>
</feature>
<dbReference type="Pfam" id="PF08646">
    <property type="entry name" value="Rep_fac-A_C"/>
    <property type="match status" value="1"/>
</dbReference>
<dbReference type="GO" id="GO:0003677">
    <property type="term" value="F:DNA binding"/>
    <property type="evidence" value="ECO:0007669"/>
    <property type="project" value="UniProtKB-KW"/>
</dbReference>
<dbReference type="Pfam" id="PF16900">
    <property type="entry name" value="REPA_OB_2"/>
    <property type="match status" value="1"/>
</dbReference>
<dbReference type="FunFam" id="2.40.50.140:FF:000041">
    <property type="entry name" value="Replication protein A subunit"/>
    <property type="match status" value="1"/>
</dbReference>
<gene>
    <name evidence="10" type="ORF">ECRASSUSDP1_LOCUS3237</name>
</gene>
<accession>A0AAD1X7R8</accession>
<dbReference type="PANTHER" id="PTHR47165:SF4">
    <property type="entry name" value="OS03G0429900 PROTEIN"/>
    <property type="match status" value="1"/>
</dbReference>
<comment type="similarity">
    <text evidence="1">Belongs to the replication factor A protein 1 family.</text>
</comment>
<dbReference type="Gene3D" id="2.40.50.140">
    <property type="entry name" value="Nucleic acid-binding proteins"/>
    <property type="match status" value="3"/>
</dbReference>
<evidence type="ECO:0000259" key="9">
    <source>
        <dbReference type="Pfam" id="PF16900"/>
    </source>
</evidence>
<keyword evidence="4" id="KW-0862">Zinc</keyword>
<feature type="region of interest" description="Disordered" evidence="6">
    <location>
        <begin position="153"/>
        <end position="175"/>
    </location>
</feature>
<protein>
    <recommendedName>
        <fullName evidence="12">Replication protein A subunit</fullName>
    </recommendedName>
</protein>
<dbReference type="Pfam" id="PF01336">
    <property type="entry name" value="tRNA_anti-codon"/>
    <property type="match status" value="1"/>
</dbReference>
<dbReference type="CDD" id="cd04476">
    <property type="entry name" value="RPA1_DBD_C"/>
    <property type="match status" value="1"/>
</dbReference>
<feature type="domain" description="OB" evidence="7">
    <location>
        <begin position="199"/>
        <end position="267"/>
    </location>
</feature>
<dbReference type="GO" id="GO:0008270">
    <property type="term" value="F:zinc ion binding"/>
    <property type="evidence" value="ECO:0007669"/>
    <property type="project" value="UniProtKB-KW"/>
</dbReference>
<dbReference type="Proteomes" id="UP001295684">
    <property type="component" value="Unassembled WGS sequence"/>
</dbReference>
<keyword evidence="5" id="KW-0238">DNA-binding</keyword>
<evidence type="ECO:0000259" key="8">
    <source>
        <dbReference type="Pfam" id="PF08646"/>
    </source>
</evidence>
<comment type="caution">
    <text evidence="10">The sequence shown here is derived from an EMBL/GenBank/DDBJ whole genome shotgun (WGS) entry which is preliminary data.</text>
</comment>
<evidence type="ECO:0000256" key="2">
    <source>
        <dbReference type="ARBA" id="ARBA00022723"/>
    </source>
</evidence>
<keyword evidence="3" id="KW-0863">Zinc-finger</keyword>
<dbReference type="InterPro" id="IPR047192">
    <property type="entry name" value="Euk_RPA1_DBD_C"/>
</dbReference>
<evidence type="ECO:0000256" key="3">
    <source>
        <dbReference type="ARBA" id="ARBA00022771"/>
    </source>
</evidence>
<dbReference type="AlphaFoldDB" id="A0AAD1X7R8"/>
<evidence type="ECO:0000313" key="11">
    <source>
        <dbReference type="Proteomes" id="UP001295684"/>
    </source>
</evidence>
<keyword evidence="2" id="KW-0479">Metal-binding</keyword>
<dbReference type="InterPro" id="IPR004365">
    <property type="entry name" value="NA-bd_OB_tRNA"/>
</dbReference>
<dbReference type="CDD" id="cd04474">
    <property type="entry name" value="RPA1_DBD_A"/>
    <property type="match status" value="1"/>
</dbReference>
<evidence type="ECO:0000256" key="6">
    <source>
        <dbReference type="SAM" id="MobiDB-lite"/>
    </source>
</evidence>
<proteinExistence type="inferred from homology"/>